<dbReference type="Gene3D" id="3.30.479.10">
    <property type="entry name" value="6-pyruvoyl tetrahydropterin synthase/QueD"/>
    <property type="match status" value="1"/>
</dbReference>
<feature type="binding site" evidence="10">
    <location>
        <position position="29"/>
    </location>
    <ligand>
        <name>Zn(2+)</name>
        <dbReference type="ChEBI" id="CHEBI:29105"/>
    </ligand>
</feature>
<evidence type="ECO:0000256" key="9">
    <source>
        <dbReference type="PIRSR" id="PIRSR006113-1"/>
    </source>
</evidence>
<dbReference type="PANTHER" id="PTHR12589">
    <property type="entry name" value="PYRUVOYL TETRAHYDROBIOPTERIN SYNTHASE"/>
    <property type="match status" value="1"/>
</dbReference>
<dbReference type="SUPFAM" id="SSF55620">
    <property type="entry name" value="Tetrahydrobiopterin biosynthesis enzymes-like"/>
    <property type="match status" value="1"/>
</dbReference>
<dbReference type="Proteomes" id="UP000324595">
    <property type="component" value="Unassembled WGS sequence"/>
</dbReference>
<dbReference type="PIRSF" id="PIRSF006113">
    <property type="entry name" value="PTP_synth"/>
    <property type="match status" value="1"/>
</dbReference>
<dbReference type="PANTHER" id="PTHR12589:SF7">
    <property type="entry name" value="6-PYRUVOYL TETRAHYDROBIOPTERIN SYNTHASE"/>
    <property type="match status" value="1"/>
</dbReference>
<dbReference type="EMBL" id="VNHY01000001">
    <property type="protein sequence ID" value="TYP95370.1"/>
    <property type="molecule type" value="Genomic_DNA"/>
</dbReference>
<dbReference type="RefSeq" id="WP_148898039.1">
    <property type="nucleotide sequence ID" value="NZ_VNHY01000001.1"/>
</dbReference>
<evidence type="ECO:0000313" key="12">
    <source>
        <dbReference type="Proteomes" id="UP000324595"/>
    </source>
</evidence>
<dbReference type="EC" id="4.-.-.-" evidence="8"/>
<evidence type="ECO:0000313" key="11">
    <source>
        <dbReference type="EMBL" id="TYP95370.1"/>
    </source>
</evidence>
<evidence type="ECO:0000256" key="10">
    <source>
        <dbReference type="PIRSR" id="PIRSR006113-2"/>
    </source>
</evidence>
<dbReference type="UniPathway" id="UPA00391"/>
<feature type="active site" description="Charge relay system" evidence="9">
    <location>
        <position position="76"/>
    </location>
</feature>
<evidence type="ECO:0000256" key="6">
    <source>
        <dbReference type="ARBA" id="ARBA00023239"/>
    </source>
</evidence>
<comment type="similarity">
    <text evidence="2 8">Belongs to the PTPS family. QueD subfamily.</text>
</comment>
<sequence>MPKWILNTKFKFDAAHLIEGYEGKCGRMHGHSYKVHVEAKSNTLHPSKYLDTDDMVCDFRELKWASKGSEKGGLDHAVLNDELPVNPTAERIAEFIYKETNRRIPDDVSLKITVWETESCWVEYTEDDV</sequence>
<dbReference type="OrthoDB" id="9804698at2"/>
<comment type="cofactor">
    <cofactor evidence="8 10">
        <name>Zn(2+)</name>
        <dbReference type="ChEBI" id="CHEBI:29105"/>
    </cofactor>
    <text evidence="8 10">Binds 1 zinc ion per subunit.</text>
</comment>
<evidence type="ECO:0000256" key="2">
    <source>
        <dbReference type="ARBA" id="ARBA00008900"/>
    </source>
</evidence>
<evidence type="ECO:0000256" key="7">
    <source>
        <dbReference type="ARBA" id="ARBA00048807"/>
    </source>
</evidence>
<organism evidence="11 12">
    <name type="scientific">Fodinibius salinus</name>
    <dbReference type="NCBI Taxonomy" id="860790"/>
    <lineage>
        <taxon>Bacteria</taxon>
        <taxon>Pseudomonadati</taxon>
        <taxon>Balneolota</taxon>
        <taxon>Balneolia</taxon>
        <taxon>Balneolales</taxon>
        <taxon>Balneolaceae</taxon>
        <taxon>Fodinibius</taxon>
    </lineage>
</organism>
<evidence type="ECO:0000256" key="8">
    <source>
        <dbReference type="PIRNR" id="PIRNR006113"/>
    </source>
</evidence>
<keyword evidence="12" id="KW-1185">Reference proteome</keyword>
<keyword evidence="4 8" id="KW-0479">Metal-binding</keyword>
<comment type="catalytic activity">
    <reaction evidence="7 8">
        <text>7,8-dihydroneopterin 3'-triphosphate + H2O = 6-carboxy-5,6,7,8-tetrahydropterin + triphosphate + acetaldehyde + 2 H(+)</text>
        <dbReference type="Rhea" id="RHEA:27966"/>
        <dbReference type="ChEBI" id="CHEBI:15343"/>
        <dbReference type="ChEBI" id="CHEBI:15377"/>
        <dbReference type="ChEBI" id="CHEBI:15378"/>
        <dbReference type="ChEBI" id="CHEBI:18036"/>
        <dbReference type="ChEBI" id="CHEBI:58462"/>
        <dbReference type="ChEBI" id="CHEBI:61032"/>
        <dbReference type="EC" id="4.1.2.50"/>
    </reaction>
</comment>
<feature type="binding site" evidence="10">
    <location>
        <position position="31"/>
    </location>
    <ligand>
        <name>Zn(2+)</name>
        <dbReference type="ChEBI" id="CHEBI:29105"/>
    </ligand>
</feature>
<dbReference type="AlphaFoldDB" id="A0A5D3YN77"/>
<dbReference type="InterPro" id="IPR007115">
    <property type="entry name" value="6-PTP_synth/QueD"/>
</dbReference>
<dbReference type="GO" id="GO:0008616">
    <property type="term" value="P:tRNA queuosine(34) biosynthetic process"/>
    <property type="evidence" value="ECO:0007669"/>
    <property type="project" value="UniProtKB-KW"/>
</dbReference>
<keyword evidence="8" id="KW-0671">Queuosine biosynthesis</keyword>
<protein>
    <recommendedName>
        <fullName evidence="3 8">6-carboxy-5,6,7,8-tetrahydropterin synthase</fullName>
        <ecNumber evidence="8">4.-.-.-</ecNumber>
    </recommendedName>
</protein>
<keyword evidence="5 8" id="KW-0862">Zinc</keyword>
<evidence type="ECO:0000256" key="4">
    <source>
        <dbReference type="ARBA" id="ARBA00022723"/>
    </source>
</evidence>
<comment type="caution">
    <text evidence="11">The sequence shown here is derived from an EMBL/GenBank/DDBJ whole genome shotgun (WGS) entry which is preliminary data.</text>
</comment>
<keyword evidence="6 8" id="KW-0456">Lyase</keyword>
<evidence type="ECO:0000256" key="5">
    <source>
        <dbReference type="ARBA" id="ARBA00022833"/>
    </source>
</evidence>
<name>A0A5D3YN77_9BACT</name>
<evidence type="ECO:0000256" key="1">
    <source>
        <dbReference type="ARBA" id="ARBA00005061"/>
    </source>
</evidence>
<dbReference type="GO" id="GO:0046872">
    <property type="term" value="F:metal ion binding"/>
    <property type="evidence" value="ECO:0007669"/>
    <property type="project" value="UniProtKB-KW"/>
</dbReference>
<comment type="pathway">
    <text evidence="1 8">Purine metabolism; 7-cyano-7-deazaguanine biosynthesis.</text>
</comment>
<dbReference type="GO" id="GO:0070497">
    <property type="term" value="F:6-carboxytetrahydropterin synthase activity"/>
    <property type="evidence" value="ECO:0007669"/>
    <property type="project" value="UniProtKB-EC"/>
</dbReference>
<feature type="active site" description="Proton acceptor" evidence="9">
    <location>
        <position position="25"/>
    </location>
</feature>
<feature type="active site" description="Charge relay system" evidence="9">
    <location>
        <position position="116"/>
    </location>
</feature>
<evidence type="ECO:0000256" key="3">
    <source>
        <dbReference type="ARBA" id="ARBA00018141"/>
    </source>
</evidence>
<feature type="binding site" evidence="10">
    <location>
        <position position="16"/>
    </location>
    <ligand>
        <name>Zn(2+)</name>
        <dbReference type="ChEBI" id="CHEBI:29105"/>
    </ligand>
</feature>
<dbReference type="Pfam" id="PF01242">
    <property type="entry name" value="PTPS"/>
    <property type="match status" value="1"/>
</dbReference>
<gene>
    <name evidence="11" type="ORF">LX73_0671</name>
</gene>
<dbReference type="InterPro" id="IPR038418">
    <property type="entry name" value="6-PTP_synth/QueD_sf"/>
</dbReference>
<reference evidence="11 12" key="1">
    <citation type="submission" date="2019-07" db="EMBL/GenBank/DDBJ databases">
        <title>Genomic Encyclopedia of Archaeal and Bacterial Type Strains, Phase II (KMG-II): from individual species to whole genera.</title>
        <authorList>
            <person name="Goeker M."/>
        </authorList>
    </citation>
    <scope>NUCLEOTIDE SEQUENCE [LARGE SCALE GENOMIC DNA]</scope>
    <source>
        <strain evidence="11 12">DSM 21935</strain>
    </source>
</reference>
<proteinExistence type="inferred from homology"/>
<accession>A0A5D3YN77</accession>